<dbReference type="EMBL" id="ML979133">
    <property type="protein sequence ID" value="KAF1918599.1"/>
    <property type="molecule type" value="Genomic_DNA"/>
</dbReference>
<feature type="region of interest" description="Disordered" evidence="1">
    <location>
        <begin position="1"/>
        <end position="26"/>
    </location>
</feature>
<dbReference type="AlphaFoldDB" id="A0A6A5QT61"/>
<reference evidence="2" key="1">
    <citation type="journal article" date="2020" name="Stud. Mycol.">
        <title>101 Dothideomycetes genomes: a test case for predicting lifestyles and emergence of pathogens.</title>
        <authorList>
            <person name="Haridas S."/>
            <person name="Albert R."/>
            <person name="Binder M."/>
            <person name="Bloem J."/>
            <person name="Labutti K."/>
            <person name="Salamov A."/>
            <person name="Andreopoulos B."/>
            <person name="Baker S."/>
            <person name="Barry K."/>
            <person name="Bills G."/>
            <person name="Bluhm B."/>
            <person name="Cannon C."/>
            <person name="Castanera R."/>
            <person name="Culley D."/>
            <person name="Daum C."/>
            <person name="Ezra D."/>
            <person name="Gonzalez J."/>
            <person name="Henrissat B."/>
            <person name="Kuo A."/>
            <person name="Liang C."/>
            <person name="Lipzen A."/>
            <person name="Lutzoni F."/>
            <person name="Magnuson J."/>
            <person name="Mondo S."/>
            <person name="Nolan M."/>
            <person name="Ohm R."/>
            <person name="Pangilinan J."/>
            <person name="Park H.-J."/>
            <person name="Ramirez L."/>
            <person name="Alfaro M."/>
            <person name="Sun H."/>
            <person name="Tritt A."/>
            <person name="Yoshinaga Y."/>
            <person name="Zwiers L.-H."/>
            <person name="Turgeon B."/>
            <person name="Goodwin S."/>
            <person name="Spatafora J."/>
            <person name="Crous P."/>
            <person name="Grigoriev I."/>
        </authorList>
    </citation>
    <scope>NUCLEOTIDE SEQUENCE</scope>
    <source>
        <strain evidence="2">HMLAC05119</strain>
    </source>
</reference>
<sequence>MLTSSAFATGQDGQGPFGTTPPPWATDSVANAAWRSGPWTAWWGGTACPPADWPGWTAGPWSSLAPWTSWSACEASTTATTVGTATVNGSAVVTTAFGLRVAAATMGVQGSTGGSGARVTHGVGAVLGVALVGVVVGL</sequence>
<proteinExistence type="predicted"/>
<evidence type="ECO:0000313" key="3">
    <source>
        <dbReference type="Proteomes" id="UP000800096"/>
    </source>
</evidence>
<evidence type="ECO:0000313" key="2">
    <source>
        <dbReference type="EMBL" id="KAF1918599.1"/>
    </source>
</evidence>
<accession>A0A6A5QT61</accession>
<dbReference type="OrthoDB" id="3946332at2759"/>
<evidence type="ECO:0000256" key="1">
    <source>
        <dbReference type="SAM" id="MobiDB-lite"/>
    </source>
</evidence>
<gene>
    <name evidence="2" type="ORF">BDU57DRAFT_511293</name>
</gene>
<protein>
    <submittedName>
        <fullName evidence="2">Uncharacterized protein</fullName>
    </submittedName>
</protein>
<dbReference type="Proteomes" id="UP000800096">
    <property type="component" value="Unassembled WGS sequence"/>
</dbReference>
<keyword evidence="3" id="KW-1185">Reference proteome</keyword>
<organism evidence="2 3">
    <name type="scientific">Ampelomyces quisqualis</name>
    <name type="common">Powdery mildew agent</name>
    <dbReference type="NCBI Taxonomy" id="50730"/>
    <lineage>
        <taxon>Eukaryota</taxon>
        <taxon>Fungi</taxon>
        <taxon>Dikarya</taxon>
        <taxon>Ascomycota</taxon>
        <taxon>Pezizomycotina</taxon>
        <taxon>Dothideomycetes</taxon>
        <taxon>Pleosporomycetidae</taxon>
        <taxon>Pleosporales</taxon>
        <taxon>Pleosporineae</taxon>
        <taxon>Phaeosphaeriaceae</taxon>
        <taxon>Ampelomyces</taxon>
    </lineage>
</organism>
<name>A0A6A5QT61_AMPQU</name>